<evidence type="ECO:0000313" key="1">
    <source>
        <dbReference type="EMBL" id="GAH60233.1"/>
    </source>
</evidence>
<feature type="non-terminal residue" evidence="1">
    <location>
        <position position="30"/>
    </location>
</feature>
<proteinExistence type="predicted"/>
<gene>
    <name evidence="1" type="ORF">S03H2_27306</name>
</gene>
<organism evidence="1">
    <name type="scientific">marine sediment metagenome</name>
    <dbReference type="NCBI Taxonomy" id="412755"/>
    <lineage>
        <taxon>unclassified sequences</taxon>
        <taxon>metagenomes</taxon>
        <taxon>ecological metagenomes</taxon>
    </lineage>
</organism>
<sequence length="30" mass="3323">PVITLGKQAKKEEILVSPERLSKKGITVFL</sequence>
<accession>X1IRR6</accession>
<protein>
    <submittedName>
        <fullName evidence="1">Uncharacterized protein</fullName>
    </submittedName>
</protein>
<dbReference type="AlphaFoldDB" id="X1IRR6"/>
<dbReference type="EMBL" id="BARU01016314">
    <property type="protein sequence ID" value="GAH60233.1"/>
    <property type="molecule type" value="Genomic_DNA"/>
</dbReference>
<comment type="caution">
    <text evidence="1">The sequence shown here is derived from an EMBL/GenBank/DDBJ whole genome shotgun (WGS) entry which is preliminary data.</text>
</comment>
<name>X1IRR6_9ZZZZ</name>
<reference evidence="1" key="1">
    <citation type="journal article" date="2014" name="Front. Microbiol.">
        <title>High frequency of phylogenetically diverse reductive dehalogenase-homologous genes in deep subseafloor sedimentary metagenomes.</title>
        <authorList>
            <person name="Kawai M."/>
            <person name="Futagami T."/>
            <person name="Toyoda A."/>
            <person name="Takaki Y."/>
            <person name="Nishi S."/>
            <person name="Hori S."/>
            <person name="Arai W."/>
            <person name="Tsubouchi T."/>
            <person name="Morono Y."/>
            <person name="Uchiyama I."/>
            <person name="Ito T."/>
            <person name="Fujiyama A."/>
            <person name="Inagaki F."/>
            <person name="Takami H."/>
        </authorList>
    </citation>
    <scope>NUCLEOTIDE SEQUENCE</scope>
    <source>
        <strain evidence="1">Expedition CK06-06</strain>
    </source>
</reference>
<feature type="non-terminal residue" evidence="1">
    <location>
        <position position="1"/>
    </location>
</feature>